<feature type="transmembrane region" description="Helical" evidence="1">
    <location>
        <begin position="81"/>
        <end position="99"/>
    </location>
</feature>
<organism evidence="2 3">
    <name type="scientific">Sphingobium indicum BiD32</name>
    <dbReference type="NCBI Taxonomy" id="1301087"/>
    <lineage>
        <taxon>Bacteria</taxon>
        <taxon>Pseudomonadati</taxon>
        <taxon>Pseudomonadota</taxon>
        <taxon>Alphaproteobacteria</taxon>
        <taxon>Sphingomonadales</taxon>
        <taxon>Sphingomonadaceae</taxon>
        <taxon>Sphingobium</taxon>
    </lineage>
</organism>
<gene>
    <name evidence="2" type="ORF">EBBID32_24300</name>
</gene>
<dbReference type="RefSeq" id="WP_006957485.1">
    <property type="nucleotide sequence ID" value="NZ_CAVK010000120.1"/>
</dbReference>
<keyword evidence="3" id="KW-1185">Reference proteome</keyword>
<protein>
    <submittedName>
        <fullName evidence="2">Uncharacterized protein</fullName>
    </submittedName>
</protein>
<keyword evidence="1" id="KW-1133">Transmembrane helix</keyword>
<dbReference type="Proteomes" id="UP000013201">
    <property type="component" value="Unassembled WGS sequence"/>
</dbReference>
<dbReference type="EMBL" id="CAVK010000120">
    <property type="protein sequence ID" value="CCW18080.1"/>
    <property type="molecule type" value="Genomic_DNA"/>
</dbReference>
<name>N1MLI9_9SPHN</name>
<evidence type="ECO:0000313" key="2">
    <source>
        <dbReference type="EMBL" id="CCW18080.1"/>
    </source>
</evidence>
<comment type="caution">
    <text evidence="2">The sequence shown here is derived from an EMBL/GenBank/DDBJ whole genome shotgun (WGS) entry which is preliminary data.</text>
</comment>
<dbReference type="AlphaFoldDB" id="N1MLI9"/>
<reference evidence="2 3" key="1">
    <citation type="submission" date="2013-03" db="EMBL/GenBank/DDBJ databases">
        <authorList>
            <person name="Le V."/>
        </authorList>
    </citation>
    <scope>NUCLEOTIDE SEQUENCE [LARGE SCALE GENOMIC DNA]</scope>
    <source>
        <strain evidence="2 3">BiD32</strain>
    </source>
</reference>
<proteinExistence type="predicted"/>
<keyword evidence="1" id="KW-0472">Membrane</keyword>
<evidence type="ECO:0000313" key="3">
    <source>
        <dbReference type="Proteomes" id="UP000013201"/>
    </source>
</evidence>
<feature type="transmembrane region" description="Helical" evidence="1">
    <location>
        <begin position="56"/>
        <end position="75"/>
    </location>
</feature>
<evidence type="ECO:0000256" key="1">
    <source>
        <dbReference type="SAM" id="Phobius"/>
    </source>
</evidence>
<accession>N1MLI9</accession>
<keyword evidence="1" id="KW-0812">Transmembrane</keyword>
<reference evidence="3" key="2">
    <citation type="submission" date="2013-04" db="EMBL/GenBank/DDBJ databases">
        <title>Bisphenol A degrading Sphingobium sp. strain BiD32.</title>
        <authorList>
            <person name="Nielsen J.L."/>
            <person name="Zhou N.A."/>
            <person name="Kjeldal H."/>
        </authorList>
    </citation>
    <scope>NUCLEOTIDE SEQUENCE [LARGE SCALE GENOMIC DNA]</scope>
    <source>
        <strain evidence="3">BiD32</strain>
    </source>
</reference>
<sequence>MTARMEALAQEIVRLQTELDREIERRRRALGWSVKEHLVQFEQGLVAEHKRLRMGVAAFFAQSTLLTVVTAPVIYSMIIPLVLLDLWITIYQAVCFRAYGVTRVRRSDYIALDRGRLAYLNWIEALNCLYCGYGNGVIAYAREISSRTEQYWCPIKHAIRISDPHQRYYDFLEYGDAEGYRTRLNSFREELARAPVATDDCTDHFPKAGSGLAVTGKTNRAGEQE</sequence>